<protein>
    <submittedName>
        <fullName evidence="7">Precorrin-6A synthase (Deacetylating)</fullName>
    </submittedName>
</protein>
<dbReference type="Gene3D" id="3.30.950.10">
    <property type="entry name" value="Methyltransferase, Cobalt-precorrin-4 Transmethylase, Domain 2"/>
    <property type="match status" value="1"/>
</dbReference>
<dbReference type="Pfam" id="PF00590">
    <property type="entry name" value="TP_methylase"/>
    <property type="match status" value="1"/>
</dbReference>
<dbReference type="InterPro" id="IPR014777">
    <property type="entry name" value="4pyrrole_Mease_sub1"/>
</dbReference>
<dbReference type="EMBL" id="VIUW01000001">
    <property type="protein sequence ID" value="TWD16684.1"/>
    <property type="molecule type" value="Genomic_DNA"/>
</dbReference>
<dbReference type="PANTHER" id="PTHR43467:SF1">
    <property type="entry name" value="PRECORRIN-6A SYNTHASE [DEACETYLATING]"/>
    <property type="match status" value="1"/>
</dbReference>
<dbReference type="GO" id="GO:0032259">
    <property type="term" value="P:methylation"/>
    <property type="evidence" value="ECO:0007669"/>
    <property type="project" value="UniProtKB-KW"/>
</dbReference>
<accession>A0A560WGQ9</accession>
<evidence type="ECO:0000256" key="4">
    <source>
        <dbReference type="ARBA" id="ARBA00022679"/>
    </source>
</evidence>
<dbReference type="PIRSF" id="PIRSF036525">
    <property type="entry name" value="CobF"/>
    <property type="match status" value="1"/>
</dbReference>
<dbReference type="InterPro" id="IPR035996">
    <property type="entry name" value="4pyrrol_Methylase_sf"/>
</dbReference>
<dbReference type="AlphaFoldDB" id="A0A560WGQ9"/>
<dbReference type="InterPro" id="IPR014776">
    <property type="entry name" value="4pyrrole_Mease_sub2"/>
</dbReference>
<evidence type="ECO:0000256" key="2">
    <source>
        <dbReference type="ARBA" id="ARBA00022573"/>
    </source>
</evidence>
<evidence type="ECO:0000256" key="1">
    <source>
        <dbReference type="ARBA" id="ARBA00004953"/>
    </source>
</evidence>
<evidence type="ECO:0000256" key="5">
    <source>
        <dbReference type="ARBA" id="ARBA00022691"/>
    </source>
</evidence>
<dbReference type="Proteomes" id="UP000315628">
    <property type="component" value="Unassembled WGS sequence"/>
</dbReference>
<evidence type="ECO:0000256" key="3">
    <source>
        <dbReference type="ARBA" id="ARBA00022603"/>
    </source>
</evidence>
<reference evidence="7 8" key="1">
    <citation type="submission" date="2019-06" db="EMBL/GenBank/DDBJ databases">
        <title>Sequencing the genomes of 1000 actinobacteria strains.</title>
        <authorList>
            <person name="Klenk H.-P."/>
        </authorList>
    </citation>
    <scope>NUCLEOTIDE SEQUENCE [LARGE SCALE GENOMIC DNA]</scope>
    <source>
        <strain evidence="7 8">DSM 18935</strain>
    </source>
</reference>
<dbReference type="SUPFAM" id="SSF53790">
    <property type="entry name" value="Tetrapyrrole methylase"/>
    <property type="match status" value="1"/>
</dbReference>
<dbReference type="Gene3D" id="3.40.1010.10">
    <property type="entry name" value="Cobalt-precorrin-4 Transmethylase, Domain 1"/>
    <property type="match status" value="1"/>
</dbReference>
<dbReference type="GO" id="GO:0043819">
    <property type="term" value="F:precorrin-6A synthase (deacetylating) activity"/>
    <property type="evidence" value="ECO:0007669"/>
    <property type="project" value="InterPro"/>
</dbReference>
<feature type="domain" description="Tetrapyrrole methylase" evidence="6">
    <location>
        <begin position="10"/>
        <end position="220"/>
    </location>
</feature>
<evidence type="ECO:0000313" key="8">
    <source>
        <dbReference type="Proteomes" id="UP000315628"/>
    </source>
</evidence>
<dbReference type="InterPro" id="IPR012797">
    <property type="entry name" value="CobF"/>
</dbReference>
<comment type="caution">
    <text evidence="7">The sequence shown here is derived from an EMBL/GenBank/DDBJ whole genome shotgun (WGS) entry which is preliminary data.</text>
</comment>
<gene>
    <name evidence="7" type="ORF">FB557_0216</name>
</gene>
<organism evidence="7 8">
    <name type="scientific">Marihabitans asiaticum</name>
    <dbReference type="NCBI Taxonomy" id="415218"/>
    <lineage>
        <taxon>Bacteria</taxon>
        <taxon>Bacillati</taxon>
        <taxon>Actinomycetota</taxon>
        <taxon>Actinomycetes</taxon>
        <taxon>Micrococcales</taxon>
        <taxon>Intrasporangiaceae</taxon>
        <taxon>Marihabitans</taxon>
    </lineage>
</organism>
<keyword evidence="5" id="KW-0949">S-adenosyl-L-methionine</keyword>
<keyword evidence="2" id="KW-0169">Cobalamin biosynthesis</keyword>
<dbReference type="NCBIfam" id="TIGR02434">
    <property type="entry name" value="CobF"/>
    <property type="match status" value="1"/>
</dbReference>
<keyword evidence="3" id="KW-0489">Methyltransferase</keyword>
<evidence type="ECO:0000313" key="7">
    <source>
        <dbReference type="EMBL" id="TWD16684.1"/>
    </source>
</evidence>
<dbReference type="GO" id="GO:0009236">
    <property type="term" value="P:cobalamin biosynthetic process"/>
    <property type="evidence" value="ECO:0007669"/>
    <property type="project" value="UniProtKB-KW"/>
</dbReference>
<dbReference type="InterPro" id="IPR000878">
    <property type="entry name" value="4pyrrol_Mease"/>
</dbReference>
<keyword evidence="8" id="KW-1185">Reference proteome</keyword>
<name>A0A560WGQ9_9MICO</name>
<dbReference type="PANTHER" id="PTHR43467">
    <property type="entry name" value="COBALT-PRECORRIN-2 C(20)-METHYLTRANSFERASE"/>
    <property type="match status" value="1"/>
</dbReference>
<keyword evidence="4" id="KW-0808">Transferase</keyword>
<dbReference type="RefSeq" id="WP_246074285.1">
    <property type="nucleotide sequence ID" value="NZ_BAAAYT010000001.1"/>
</dbReference>
<evidence type="ECO:0000259" key="6">
    <source>
        <dbReference type="Pfam" id="PF00590"/>
    </source>
</evidence>
<dbReference type="CDD" id="cd11643">
    <property type="entry name" value="Precorrin-6A-synthase"/>
    <property type="match status" value="1"/>
</dbReference>
<sequence>MHPVEPLTVRVVGFGMGPDQLTPEAVAALRRSDYVVAAQKSADDPLLAVRHEIAHAHGLEIVPVADPERDRSEHPTHAAYERAVQDWHAARVRAYADVLRERGGSPAFLVWGDPALYDSTIRIVRQVAESVPLRLEVVPGISAPQLLAARHAIVLHEIGQPLHVTTARAMHADIAAGQRNLCVMLSARLDLTGLEDWSIWWGANLGTAHEQLVHGPVGEVTDAIAKARERARQSAGWVMDTCLLRAPGGTS</sequence>
<proteinExistence type="predicted"/>
<comment type="pathway">
    <text evidence="1">Cofactor biosynthesis; adenosylcobalamin biosynthesis.</text>
</comment>